<dbReference type="Proteomes" id="UP000772434">
    <property type="component" value="Unassembled WGS sequence"/>
</dbReference>
<evidence type="ECO:0000259" key="2">
    <source>
        <dbReference type="Pfam" id="PF20151"/>
    </source>
</evidence>
<keyword evidence="1" id="KW-0472">Membrane</keyword>
<keyword evidence="1" id="KW-0812">Transmembrane</keyword>
<feature type="transmembrane region" description="Helical" evidence="1">
    <location>
        <begin position="56"/>
        <end position="75"/>
    </location>
</feature>
<dbReference type="AlphaFoldDB" id="A0A9P5U891"/>
<evidence type="ECO:0000313" key="3">
    <source>
        <dbReference type="EMBL" id="KAF9070710.1"/>
    </source>
</evidence>
<sequence length="325" mass="37058">MYNYYLMLRVNTQGGWVFVLMYIHIIAAVLGLVLTGCDISLTMREEVQYMWKKPITFVRCLFVLMRYLPIALHVINVVLTTTWIEGAEAPEEYCWSLMILQSIAFCSMLVLLELVLILRVFALYDRSRAIGTFLSLLLVFRNATTAYSIYDHLWRFPAKTEFTSHCVPSINIKDVRNPVLVITCGELFVQLAIITLAMKRTVWDFRQYSHSLLSVSNRDGLRVFGAIAVALVATTATSVKKGTTPYFFFVFPLFIALISAAGCHTILNLRKLESELEGTDESLSEQKKDIELTTIGDVNLTTWDTPWDARTFQMIEEDTITSPWA</sequence>
<feature type="transmembrane region" description="Helical" evidence="1">
    <location>
        <begin position="95"/>
        <end position="118"/>
    </location>
</feature>
<keyword evidence="1" id="KW-1133">Transmembrane helix</keyword>
<keyword evidence="4" id="KW-1185">Reference proteome</keyword>
<feature type="transmembrane region" description="Helical" evidence="1">
    <location>
        <begin position="245"/>
        <end position="267"/>
    </location>
</feature>
<gene>
    <name evidence="3" type="ORF">BDP27DRAFT_1401846</name>
</gene>
<accession>A0A9P5U891</accession>
<dbReference type="OrthoDB" id="3020506at2759"/>
<proteinExistence type="predicted"/>
<evidence type="ECO:0000256" key="1">
    <source>
        <dbReference type="SAM" id="Phobius"/>
    </source>
</evidence>
<dbReference type="Pfam" id="PF20151">
    <property type="entry name" value="DUF6533"/>
    <property type="match status" value="1"/>
</dbReference>
<name>A0A9P5U891_9AGAR</name>
<feature type="transmembrane region" description="Helical" evidence="1">
    <location>
        <begin position="219"/>
        <end position="239"/>
    </location>
</feature>
<dbReference type="EMBL" id="JADNRY010000038">
    <property type="protein sequence ID" value="KAF9070710.1"/>
    <property type="molecule type" value="Genomic_DNA"/>
</dbReference>
<evidence type="ECO:0000313" key="4">
    <source>
        <dbReference type="Proteomes" id="UP000772434"/>
    </source>
</evidence>
<reference evidence="3" key="1">
    <citation type="submission" date="2020-11" db="EMBL/GenBank/DDBJ databases">
        <authorList>
            <consortium name="DOE Joint Genome Institute"/>
            <person name="Ahrendt S."/>
            <person name="Riley R."/>
            <person name="Andreopoulos W."/>
            <person name="Labutti K."/>
            <person name="Pangilinan J."/>
            <person name="Ruiz-Duenas F.J."/>
            <person name="Barrasa J.M."/>
            <person name="Sanchez-Garcia M."/>
            <person name="Camarero S."/>
            <person name="Miyauchi S."/>
            <person name="Serrano A."/>
            <person name="Linde D."/>
            <person name="Babiker R."/>
            <person name="Drula E."/>
            <person name="Ayuso-Fernandez I."/>
            <person name="Pacheco R."/>
            <person name="Padilla G."/>
            <person name="Ferreira P."/>
            <person name="Barriuso J."/>
            <person name="Kellner H."/>
            <person name="Castanera R."/>
            <person name="Alfaro M."/>
            <person name="Ramirez L."/>
            <person name="Pisabarro A.G."/>
            <person name="Kuo A."/>
            <person name="Tritt A."/>
            <person name="Lipzen A."/>
            <person name="He G."/>
            <person name="Yan M."/>
            <person name="Ng V."/>
            <person name="Cullen D."/>
            <person name="Martin F."/>
            <person name="Rosso M.-N."/>
            <person name="Henrissat B."/>
            <person name="Hibbett D."/>
            <person name="Martinez A.T."/>
            <person name="Grigoriev I.V."/>
        </authorList>
    </citation>
    <scope>NUCLEOTIDE SEQUENCE</scope>
    <source>
        <strain evidence="3">AH 40177</strain>
    </source>
</reference>
<dbReference type="InterPro" id="IPR045340">
    <property type="entry name" value="DUF6533"/>
</dbReference>
<feature type="domain" description="DUF6533" evidence="2">
    <location>
        <begin position="31"/>
        <end position="71"/>
    </location>
</feature>
<feature type="transmembrane region" description="Helical" evidence="1">
    <location>
        <begin position="15"/>
        <end position="35"/>
    </location>
</feature>
<organism evidence="3 4">
    <name type="scientific">Rhodocollybia butyracea</name>
    <dbReference type="NCBI Taxonomy" id="206335"/>
    <lineage>
        <taxon>Eukaryota</taxon>
        <taxon>Fungi</taxon>
        <taxon>Dikarya</taxon>
        <taxon>Basidiomycota</taxon>
        <taxon>Agaricomycotina</taxon>
        <taxon>Agaricomycetes</taxon>
        <taxon>Agaricomycetidae</taxon>
        <taxon>Agaricales</taxon>
        <taxon>Marasmiineae</taxon>
        <taxon>Omphalotaceae</taxon>
        <taxon>Rhodocollybia</taxon>
    </lineage>
</organism>
<comment type="caution">
    <text evidence="3">The sequence shown here is derived from an EMBL/GenBank/DDBJ whole genome shotgun (WGS) entry which is preliminary data.</text>
</comment>
<feature type="transmembrane region" description="Helical" evidence="1">
    <location>
        <begin position="179"/>
        <end position="198"/>
    </location>
</feature>
<protein>
    <recommendedName>
        <fullName evidence="2">DUF6533 domain-containing protein</fullName>
    </recommendedName>
</protein>